<evidence type="ECO:0000313" key="1">
    <source>
        <dbReference type="EMBL" id="RIA90744.1"/>
    </source>
</evidence>
<organism evidence="1 2">
    <name type="scientific">Glomus cerebriforme</name>
    <dbReference type="NCBI Taxonomy" id="658196"/>
    <lineage>
        <taxon>Eukaryota</taxon>
        <taxon>Fungi</taxon>
        <taxon>Fungi incertae sedis</taxon>
        <taxon>Mucoromycota</taxon>
        <taxon>Glomeromycotina</taxon>
        <taxon>Glomeromycetes</taxon>
        <taxon>Glomerales</taxon>
        <taxon>Glomeraceae</taxon>
        <taxon>Glomus</taxon>
    </lineage>
</organism>
<protein>
    <submittedName>
        <fullName evidence="1">Uncharacterized protein</fullName>
    </submittedName>
</protein>
<dbReference type="EMBL" id="QKYT01000172">
    <property type="protein sequence ID" value="RIA90744.1"/>
    <property type="molecule type" value="Genomic_DNA"/>
</dbReference>
<dbReference type="AlphaFoldDB" id="A0A397T6U7"/>
<dbReference type="Proteomes" id="UP000265703">
    <property type="component" value="Unassembled WGS sequence"/>
</dbReference>
<proteinExistence type="predicted"/>
<name>A0A397T6U7_9GLOM</name>
<gene>
    <name evidence="1" type="ORF">C1645_145009</name>
</gene>
<evidence type="ECO:0000313" key="2">
    <source>
        <dbReference type="Proteomes" id="UP000265703"/>
    </source>
</evidence>
<comment type="caution">
    <text evidence="1">The sequence shown here is derived from an EMBL/GenBank/DDBJ whole genome shotgun (WGS) entry which is preliminary data.</text>
</comment>
<keyword evidence="2" id="KW-1185">Reference proteome</keyword>
<reference evidence="1 2" key="1">
    <citation type="submission" date="2018-06" db="EMBL/GenBank/DDBJ databases">
        <title>Comparative genomics reveals the genomic features of Rhizophagus irregularis, R. cerebriforme, R. diaphanum and Gigaspora rosea, and their symbiotic lifestyle signature.</title>
        <authorList>
            <person name="Morin E."/>
            <person name="San Clemente H."/>
            <person name="Chen E.C.H."/>
            <person name="De La Providencia I."/>
            <person name="Hainaut M."/>
            <person name="Kuo A."/>
            <person name="Kohler A."/>
            <person name="Murat C."/>
            <person name="Tang N."/>
            <person name="Roy S."/>
            <person name="Loubradou J."/>
            <person name="Henrissat B."/>
            <person name="Grigoriev I.V."/>
            <person name="Corradi N."/>
            <person name="Roux C."/>
            <person name="Martin F.M."/>
        </authorList>
    </citation>
    <scope>NUCLEOTIDE SEQUENCE [LARGE SCALE GENOMIC DNA]</scope>
    <source>
        <strain evidence="1 2">DAOM 227022</strain>
    </source>
</reference>
<accession>A0A397T6U7</accession>
<dbReference type="OrthoDB" id="2343419at2759"/>
<sequence>MRQIENASRLKRIQNMKLSTEEPGSFTTVAQQISHKVKASVFHTIKTKNNSNFTKSGHEREIFLDRNSRTYNQKKLVGGQQHRIYKIQHNGHIPNGMNHFNDKNQKEPEQLYITITFPTRKCAMFYPIDGSLYYLQMQLKTRFEKKHKWRFLWYKSSNGYWDKLISEKDWQFAIHERLREKGFIRIEIYMKP</sequence>